<keyword evidence="1" id="KW-1133">Transmembrane helix</keyword>
<feature type="transmembrane region" description="Helical" evidence="1">
    <location>
        <begin position="225"/>
        <end position="245"/>
    </location>
</feature>
<proteinExistence type="predicted"/>
<reference evidence="2" key="1">
    <citation type="submission" date="2022-12" db="EMBL/GenBank/DDBJ databases">
        <authorList>
            <person name="Petersen C."/>
        </authorList>
    </citation>
    <scope>NUCLEOTIDE SEQUENCE</scope>
    <source>
        <strain evidence="2">IBT 21472</strain>
    </source>
</reference>
<protein>
    <submittedName>
        <fullName evidence="2">Uncharacterized protein</fullName>
    </submittedName>
</protein>
<gene>
    <name evidence="2" type="ORF">N7476_009277</name>
</gene>
<organism evidence="2 3">
    <name type="scientific">Penicillium atrosanguineum</name>
    <dbReference type="NCBI Taxonomy" id="1132637"/>
    <lineage>
        <taxon>Eukaryota</taxon>
        <taxon>Fungi</taxon>
        <taxon>Dikarya</taxon>
        <taxon>Ascomycota</taxon>
        <taxon>Pezizomycotina</taxon>
        <taxon>Eurotiomycetes</taxon>
        <taxon>Eurotiomycetidae</taxon>
        <taxon>Eurotiales</taxon>
        <taxon>Aspergillaceae</taxon>
        <taxon>Penicillium</taxon>
    </lineage>
</organism>
<evidence type="ECO:0000313" key="2">
    <source>
        <dbReference type="EMBL" id="KAJ5302478.1"/>
    </source>
</evidence>
<keyword evidence="1" id="KW-0812">Transmembrane</keyword>
<name>A0A9W9PR78_9EURO</name>
<sequence>MGLWNVVGVFSVKPSVEILFYIIRTTQGLSGGVLLSGSMSFSAMADTSPFGFWLGAIQGGALKFHLKWIFGNNTILSGIPSQISWAPKHRRSGNSTLSEHRLQYLDASAFFSVLHKGQWRCGNPILTRYSPLPSSKLHRWYASHMGRGQDPTRGARALHLPCSHARLHTRLSIISTLDSDLLFAAASIYIISNVRQSYQGSAGSLLVTVRNLSPFGDFDLEGLRAVWWFGLVAEIIAALITLIWVRIPEEEEKVHVL</sequence>
<reference evidence="2" key="2">
    <citation type="journal article" date="2023" name="IMA Fungus">
        <title>Comparative genomic study of the Penicillium genus elucidates a diverse pangenome and 15 lateral gene transfer events.</title>
        <authorList>
            <person name="Petersen C."/>
            <person name="Sorensen T."/>
            <person name="Nielsen M.R."/>
            <person name="Sondergaard T.E."/>
            <person name="Sorensen J.L."/>
            <person name="Fitzpatrick D.A."/>
            <person name="Frisvad J.C."/>
            <person name="Nielsen K.L."/>
        </authorList>
    </citation>
    <scope>NUCLEOTIDE SEQUENCE</scope>
    <source>
        <strain evidence="2">IBT 21472</strain>
    </source>
</reference>
<keyword evidence="3" id="KW-1185">Reference proteome</keyword>
<accession>A0A9W9PR78</accession>
<dbReference type="Proteomes" id="UP001147746">
    <property type="component" value="Unassembled WGS sequence"/>
</dbReference>
<keyword evidence="1" id="KW-0472">Membrane</keyword>
<dbReference type="EMBL" id="JAPZBO010000009">
    <property type="protein sequence ID" value="KAJ5302478.1"/>
    <property type="molecule type" value="Genomic_DNA"/>
</dbReference>
<evidence type="ECO:0000313" key="3">
    <source>
        <dbReference type="Proteomes" id="UP001147746"/>
    </source>
</evidence>
<comment type="caution">
    <text evidence="2">The sequence shown here is derived from an EMBL/GenBank/DDBJ whole genome shotgun (WGS) entry which is preliminary data.</text>
</comment>
<dbReference type="AlphaFoldDB" id="A0A9W9PR78"/>
<evidence type="ECO:0000256" key="1">
    <source>
        <dbReference type="SAM" id="Phobius"/>
    </source>
</evidence>